<evidence type="ECO:0000256" key="2">
    <source>
        <dbReference type="PIRSR" id="PIRSR014972-2"/>
    </source>
</evidence>
<protein>
    <submittedName>
        <fullName evidence="5">Thioesterase</fullName>
    </submittedName>
</protein>
<feature type="active site" evidence="1">
    <location>
        <position position="34"/>
    </location>
</feature>
<feature type="binding site" evidence="2">
    <location>
        <position position="61"/>
    </location>
    <ligand>
        <name>substrate</name>
    </ligand>
</feature>
<dbReference type="SUPFAM" id="SSF54637">
    <property type="entry name" value="Thioesterase/thiol ester dehydrase-isomerase"/>
    <property type="match status" value="1"/>
</dbReference>
<feature type="active site" evidence="1">
    <location>
        <position position="68"/>
    </location>
</feature>
<dbReference type="InterPro" id="IPR054485">
    <property type="entry name" value="FlK-like_dom"/>
</dbReference>
<feature type="binding site" evidence="2">
    <location>
        <position position="112"/>
    </location>
    <ligand>
        <name>substrate</name>
    </ligand>
</feature>
<dbReference type="Proteomes" id="UP000886787">
    <property type="component" value="Unassembled WGS sequence"/>
</dbReference>
<comment type="caution">
    <text evidence="5">The sequence shown here is derived from an EMBL/GenBank/DDBJ whole genome shotgun (WGS) entry which is preliminary data.</text>
</comment>
<feature type="binding site" evidence="2">
    <location>
        <position position="61"/>
    </location>
    <ligand>
        <name>CoA</name>
        <dbReference type="ChEBI" id="CHEBI:57287"/>
    </ligand>
</feature>
<name>A0A9D0ZHF4_9FIRM</name>
<evidence type="ECO:0000256" key="3">
    <source>
        <dbReference type="SAM" id="MobiDB-lite"/>
    </source>
</evidence>
<accession>A0A9D0ZHF4</accession>
<dbReference type="PANTHER" id="PTHR36934:SF1">
    <property type="entry name" value="THIOESTERASE DOMAIN-CONTAINING PROTEIN"/>
    <property type="match status" value="1"/>
</dbReference>
<proteinExistence type="predicted"/>
<reference evidence="5" key="2">
    <citation type="journal article" date="2021" name="PeerJ">
        <title>Extensive microbial diversity within the chicken gut microbiome revealed by metagenomics and culture.</title>
        <authorList>
            <person name="Gilroy R."/>
            <person name="Ravi A."/>
            <person name="Getino M."/>
            <person name="Pursley I."/>
            <person name="Horton D.L."/>
            <person name="Alikhan N.F."/>
            <person name="Baker D."/>
            <person name="Gharbi K."/>
            <person name="Hall N."/>
            <person name="Watson M."/>
            <person name="Adriaenssens E.M."/>
            <person name="Foster-Nyarko E."/>
            <person name="Jarju S."/>
            <person name="Secka A."/>
            <person name="Antonio M."/>
            <person name="Oren A."/>
            <person name="Chaudhuri R.R."/>
            <person name="La Ragione R."/>
            <person name="Hildebrand F."/>
            <person name="Pallen M.J."/>
        </authorList>
    </citation>
    <scope>NUCLEOTIDE SEQUENCE</scope>
    <source>
        <strain evidence="5">ChiSjej1B19-3389</strain>
    </source>
</reference>
<evidence type="ECO:0000259" key="4">
    <source>
        <dbReference type="Pfam" id="PF22636"/>
    </source>
</evidence>
<evidence type="ECO:0000313" key="5">
    <source>
        <dbReference type="EMBL" id="HIQ80667.1"/>
    </source>
</evidence>
<feature type="domain" description="Fluoroacetyl-CoA-specific thioesterase-like" evidence="4">
    <location>
        <begin position="15"/>
        <end position="117"/>
    </location>
</feature>
<reference evidence="5" key="1">
    <citation type="submission" date="2020-10" db="EMBL/GenBank/DDBJ databases">
        <authorList>
            <person name="Gilroy R."/>
        </authorList>
    </citation>
    <scope>NUCLEOTIDE SEQUENCE</scope>
    <source>
        <strain evidence="5">ChiSjej1B19-3389</strain>
    </source>
</reference>
<dbReference type="PIRSF" id="PIRSF014972">
    <property type="entry name" value="FlK"/>
    <property type="match status" value="1"/>
</dbReference>
<dbReference type="AlphaFoldDB" id="A0A9D0ZHF4"/>
<organism evidence="5 6">
    <name type="scientific">Candidatus Scatavimonas merdigallinarum</name>
    <dbReference type="NCBI Taxonomy" id="2840914"/>
    <lineage>
        <taxon>Bacteria</taxon>
        <taxon>Bacillati</taxon>
        <taxon>Bacillota</taxon>
        <taxon>Clostridia</taxon>
        <taxon>Eubacteriales</taxon>
        <taxon>Oscillospiraceae</taxon>
        <taxon>Oscillospiraceae incertae sedis</taxon>
        <taxon>Candidatus Scatavimonas</taxon>
    </lineage>
</organism>
<gene>
    <name evidence="5" type="ORF">IAD32_05205</name>
</gene>
<feature type="region of interest" description="Disordered" evidence="3">
    <location>
        <begin position="118"/>
        <end position="143"/>
    </location>
</feature>
<dbReference type="Gene3D" id="3.10.129.10">
    <property type="entry name" value="Hotdog Thioesterase"/>
    <property type="match status" value="1"/>
</dbReference>
<dbReference type="EMBL" id="DVFW01000026">
    <property type="protein sequence ID" value="HIQ80667.1"/>
    <property type="molecule type" value="Genomic_DNA"/>
</dbReference>
<dbReference type="InterPro" id="IPR029069">
    <property type="entry name" value="HotDog_dom_sf"/>
</dbReference>
<feature type="active site" evidence="1">
    <location>
        <position position="42"/>
    </location>
</feature>
<evidence type="ECO:0000256" key="1">
    <source>
        <dbReference type="PIRSR" id="PIRSR014972-1"/>
    </source>
</evidence>
<dbReference type="Pfam" id="PF22636">
    <property type="entry name" value="FlK"/>
    <property type="match status" value="1"/>
</dbReference>
<dbReference type="InterPro" id="IPR025540">
    <property type="entry name" value="FlK"/>
</dbReference>
<dbReference type="PANTHER" id="PTHR36934">
    <property type="entry name" value="BLR0278 PROTEIN"/>
    <property type="match status" value="1"/>
</dbReference>
<sequence>MEQSRKKGYTKQITVTQEMLACAVKSGSLRVLATPVAAALAENAACTLAQEYVDEGCTTVGTDIHLAHLSPTPAGVKVWAEAELLKHQGREFTFSVTVFDEGGAVAKGTHTRFSVKADSFQQKADGKLRKAPAENNKGQGGAQ</sequence>
<evidence type="ECO:0000313" key="6">
    <source>
        <dbReference type="Proteomes" id="UP000886787"/>
    </source>
</evidence>